<name>A0A6J2XKP0_SITOR</name>
<dbReference type="Proteomes" id="UP000504635">
    <property type="component" value="Unplaced"/>
</dbReference>
<dbReference type="InterPro" id="IPR049548">
    <property type="entry name" value="Sina-like_RING"/>
</dbReference>
<dbReference type="UniPathway" id="UPA00143"/>
<keyword evidence="7 10" id="KW-0863">Zinc-finger</keyword>
<dbReference type="AlphaFoldDB" id="A0A6J2XKP0"/>
<evidence type="ECO:0000313" key="14">
    <source>
        <dbReference type="RefSeq" id="XP_030751219.1"/>
    </source>
</evidence>
<feature type="domain" description="RING-type" evidence="11">
    <location>
        <begin position="129"/>
        <end position="164"/>
    </location>
</feature>
<dbReference type="PANTHER" id="PTHR45877">
    <property type="entry name" value="E3 UBIQUITIN-PROTEIN LIGASE SIAH2"/>
    <property type="match status" value="1"/>
</dbReference>
<keyword evidence="8" id="KW-0833">Ubl conjugation pathway</keyword>
<evidence type="ECO:0000256" key="5">
    <source>
        <dbReference type="ARBA" id="ARBA00022679"/>
    </source>
</evidence>
<comment type="pathway">
    <text evidence="2">Protein modification; protein ubiquitination.</text>
</comment>
<organism evidence="13 14">
    <name type="scientific">Sitophilus oryzae</name>
    <name type="common">Rice weevil</name>
    <name type="synonym">Curculio oryzae</name>
    <dbReference type="NCBI Taxonomy" id="7048"/>
    <lineage>
        <taxon>Eukaryota</taxon>
        <taxon>Metazoa</taxon>
        <taxon>Ecdysozoa</taxon>
        <taxon>Arthropoda</taxon>
        <taxon>Hexapoda</taxon>
        <taxon>Insecta</taxon>
        <taxon>Pterygota</taxon>
        <taxon>Neoptera</taxon>
        <taxon>Endopterygota</taxon>
        <taxon>Coleoptera</taxon>
        <taxon>Polyphaga</taxon>
        <taxon>Cucujiformia</taxon>
        <taxon>Curculionidae</taxon>
        <taxon>Dryophthorinae</taxon>
        <taxon>Sitophilus</taxon>
    </lineage>
</organism>
<dbReference type="RefSeq" id="XP_030751219.1">
    <property type="nucleotide sequence ID" value="XM_030895359.1"/>
</dbReference>
<dbReference type="GeneID" id="115878768"/>
<feature type="domain" description="SIAH-type" evidence="12">
    <location>
        <begin position="181"/>
        <end position="236"/>
    </location>
</feature>
<evidence type="ECO:0000256" key="10">
    <source>
        <dbReference type="PROSITE-ProRule" id="PRU00455"/>
    </source>
</evidence>
<dbReference type="Pfam" id="PF21362">
    <property type="entry name" value="Sina_RING"/>
    <property type="match status" value="1"/>
</dbReference>
<dbReference type="InterPro" id="IPR004162">
    <property type="entry name" value="SINA-like_animal"/>
</dbReference>
<dbReference type="InterPro" id="IPR013083">
    <property type="entry name" value="Znf_RING/FYVE/PHD"/>
</dbReference>
<dbReference type="GO" id="GO:0008270">
    <property type="term" value="F:zinc ion binding"/>
    <property type="evidence" value="ECO:0007669"/>
    <property type="project" value="UniProtKB-KW"/>
</dbReference>
<comment type="catalytic activity">
    <reaction evidence="1">
        <text>S-ubiquitinyl-[E2 ubiquitin-conjugating enzyme]-L-cysteine + [acceptor protein]-L-lysine = [E2 ubiquitin-conjugating enzyme]-L-cysteine + N(6)-ubiquitinyl-[acceptor protein]-L-lysine.</text>
        <dbReference type="EC" id="2.3.2.27"/>
    </reaction>
</comment>
<dbReference type="GO" id="GO:0031624">
    <property type="term" value="F:ubiquitin conjugating enzyme binding"/>
    <property type="evidence" value="ECO:0007669"/>
    <property type="project" value="TreeGrafter"/>
</dbReference>
<keyword evidence="5" id="KW-0808">Transferase</keyword>
<dbReference type="EC" id="2.3.2.27" evidence="4"/>
<dbReference type="InterPro" id="IPR013010">
    <property type="entry name" value="Znf_SIAH"/>
</dbReference>
<evidence type="ECO:0000256" key="2">
    <source>
        <dbReference type="ARBA" id="ARBA00004906"/>
    </source>
</evidence>
<dbReference type="PROSITE" id="PS51081">
    <property type="entry name" value="ZF_SIAH"/>
    <property type="match status" value="1"/>
</dbReference>
<dbReference type="GO" id="GO:0005737">
    <property type="term" value="C:cytoplasm"/>
    <property type="evidence" value="ECO:0007669"/>
    <property type="project" value="TreeGrafter"/>
</dbReference>
<dbReference type="SUPFAM" id="SSF57850">
    <property type="entry name" value="RING/U-box"/>
    <property type="match status" value="1"/>
</dbReference>
<evidence type="ECO:0000259" key="12">
    <source>
        <dbReference type="PROSITE" id="PS51081"/>
    </source>
</evidence>
<evidence type="ECO:0000256" key="8">
    <source>
        <dbReference type="ARBA" id="ARBA00022786"/>
    </source>
</evidence>
<sequence length="366" mass="42671">MQETDKKYNVFIAMDGSEIESQCFKYHVDILNTDKNTYILLKKNCLYSLEDFEHSLNIPEKQLVLNYENIFELLEKPKRLIMKFGIFKKSKKEILKITGFKDSELFKEKHIENTFFPKTDDNLLRELECPICSEYMLPPIYMCATGHGICSFCRNNITSCPTCRSKITDNRSFILENLISKINFPCRNREAGCKFVGASDNIKAHQKNCSFRISCMLCDWEGALYDFHIHLLTDHQRHILEQNVYHTANFFDTFIGFLYVYNQVFCAIFRPSNLKCPTELSLSVSITHISMDTENPNFKYELKFNPASCNNNSICFSNIPCIGISCKDFKIENLGNLDCGILIPYNLLKIYTNEEKYGYKIFIKKM</sequence>
<evidence type="ECO:0000259" key="11">
    <source>
        <dbReference type="PROSITE" id="PS50089"/>
    </source>
</evidence>
<dbReference type="GO" id="GO:0043161">
    <property type="term" value="P:proteasome-mediated ubiquitin-dependent protein catabolic process"/>
    <property type="evidence" value="ECO:0007669"/>
    <property type="project" value="TreeGrafter"/>
</dbReference>
<accession>A0A6J2XKP0</accession>
<evidence type="ECO:0000256" key="3">
    <source>
        <dbReference type="ARBA" id="ARBA00009119"/>
    </source>
</evidence>
<evidence type="ECO:0000256" key="9">
    <source>
        <dbReference type="ARBA" id="ARBA00022833"/>
    </source>
</evidence>
<evidence type="ECO:0000256" key="4">
    <source>
        <dbReference type="ARBA" id="ARBA00012483"/>
    </source>
</evidence>
<keyword evidence="13" id="KW-1185">Reference proteome</keyword>
<evidence type="ECO:0000256" key="6">
    <source>
        <dbReference type="ARBA" id="ARBA00022723"/>
    </source>
</evidence>
<dbReference type="KEGG" id="soy:115878768"/>
<dbReference type="PANTHER" id="PTHR45877:SF2">
    <property type="entry name" value="E3 UBIQUITIN-PROTEIN LIGASE SINA-RELATED"/>
    <property type="match status" value="1"/>
</dbReference>
<dbReference type="PROSITE" id="PS50089">
    <property type="entry name" value="ZF_RING_2"/>
    <property type="match status" value="1"/>
</dbReference>
<dbReference type="InterPro" id="IPR001841">
    <property type="entry name" value="Znf_RING"/>
</dbReference>
<dbReference type="GO" id="GO:0061630">
    <property type="term" value="F:ubiquitin protein ligase activity"/>
    <property type="evidence" value="ECO:0007669"/>
    <property type="project" value="UniProtKB-EC"/>
</dbReference>
<dbReference type="Pfam" id="PF21361">
    <property type="entry name" value="Sina_ZnF"/>
    <property type="match status" value="1"/>
</dbReference>
<keyword evidence="6" id="KW-0479">Metal-binding</keyword>
<dbReference type="Gene3D" id="3.30.40.10">
    <property type="entry name" value="Zinc/RING finger domain, C3HC4 (zinc finger)"/>
    <property type="match status" value="2"/>
</dbReference>
<reference evidence="14" key="1">
    <citation type="submission" date="2025-08" db="UniProtKB">
        <authorList>
            <consortium name="RefSeq"/>
        </authorList>
    </citation>
    <scope>IDENTIFICATION</scope>
    <source>
        <tissue evidence="14">Gonads</tissue>
    </source>
</reference>
<dbReference type="OrthoDB" id="4788989at2759"/>
<dbReference type="GO" id="GO:0016567">
    <property type="term" value="P:protein ubiquitination"/>
    <property type="evidence" value="ECO:0007669"/>
    <property type="project" value="UniProtKB-UniPathway"/>
</dbReference>
<evidence type="ECO:0000313" key="13">
    <source>
        <dbReference type="Proteomes" id="UP000504635"/>
    </source>
</evidence>
<proteinExistence type="inferred from homology"/>
<keyword evidence="9" id="KW-0862">Zinc</keyword>
<protein>
    <recommendedName>
        <fullName evidence="4">RING-type E3 ubiquitin transferase</fullName>
        <ecNumber evidence="4">2.3.2.27</ecNumber>
    </recommendedName>
</protein>
<comment type="similarity">
    <text evidence="3">Belongs to the SINA (Seven in absentia) family.</text>
</comment>
<evidence type="ECO:0000256" key="1">
    <source>
        <dbReference type="ARBA" id="ARBA00000900"/>
    </source>
</evidence>
<dbReference type="InParanoid" id="A0A6J2XKP0"/>
<dbReference type="SUPFAM" id="SSF49599">
    <property type="entry name" value="TRAF domain-like"/>
    <property type="match status" value="1"/>
</dbReference>
<gene>
    <name evidence="14" type="primary">LOC115878768</name>
</gene>
<evidence type="ECO:0000256" key="7">
    <source>
        <dbReference type="ARBA" id="ARBA00022771"/>
    </source>
</evidence>